<comment type="caution">
    <text evidence="3">The sequence shown here is derived from an EMBL/GenBank/DDBJ whole genome shotgun (WGS) entry which is preliminary data.</text>
</comment>
<evidence type="ECO:0000256" key="2">
    <source>
        <dbReference type="SAM" id="SignalP"/>
    </source>
</evidence>
<evidence type="ECO:0000313" key="4">
    <source>
        <dbReference type="Proteomes" id="UP000759537"/>
    </source>
</evidence>
<protein>
    <recommendedName>
        <fullName evidence="5">Transmembrane protein</fullName>
    </recommendedName>
</protein>
<dbReference type="AlphaFoldDB" id="A0A9P5T917"/>
<proteinExistence type="predicted"/>
<name>A0A9P5T917_9AGAM</name>
<dbReference type="EMBL" id="WHVB01000008">
    <property type="protein sequence ID" value="KAF8480284.1"/>
    <property type="molecule type" value="Genomic_DNA"/>
</dbReference>
<evidence type="ECO:0008006" key="5">
    <source>
        <dbReference type="Google" id="ProtNLM"/>
    </source>
</evidence>
<dbReference type="Proteomes" id="UP000759537">
    <property type="component" value="Unassembled WGS sequence"/>
</dbReference>
<keyword evidence="1" id="KW-1133">Transmembrane helix</keyword>
<reference evidence="3" key="2">
    <citation type="journal article" date="2020" name="Nat. Commun.">
        <title>Large-scale genome sequencing of mycorrhizal fungi provides insights into the early evolution of symbiotic traits.</title>
        <authorList>
            <person name="Miyauchi S."/>
            <person name="Kiss E."/>
            <person name="Kuo A."/>
            <person name="Drula E."/>
            <person name="Kohler A."/>
            <person name="Sanchez-Garcia M."/>
            <person name="Morin E."/>
            <person name="Andreopoulos B."/>
            <person name="Barry K.W."/>
            <person name="Bonito G."/>
            <person name="Buee M."/>
            <person name="Carver A."/>
            <person name="Chen C."/>
            <person name="Cichocki N."/>
            <person name="Clum A."/>
            <person name="Culley D."/>
            <person name="Crous P.W."/>
            <person name="Fauchery L."/>
            <person name="Girlanda M."/>
            <person name="Hayes R.D."/>
            <person name="Keri Z."/>
            <person name="LaButti K."/>
            <person name="Lipzen A."/>
            <person name="Lombard V."/>
            <person name="Magnuson J."/>
            <person name="Maillard F."/>
            <person name="Murat C."/>
            <person name="Nolan M."/>
            <person name="Ohm R.A."/>
            <person name="Pangilinan J."/>
            <person name="Pereira M.F."/>
            <person name="Perotto S."/>
            <person name="Peter M."/>
            <person name="Pfister S."/>
            <person name="Riley R."/>
            <person name="Sitrit Y."/>
            <person name="Stielow J.B."/>
            <person name="Szollosi G."/>
            <person name="Zifcakova L."/>
            <person name="Stursova M."/>
            <person name="Spatafora J.W."/>
            <person name="Tedersoo L."/>
            <person name="Vaario L.M."/>
            <person name="Yamada A."/>
            <person name="Yan M."/>
            <person name="Wang P."/>
            <person name="Xu J."/>
            <person name="Bruns T."/>
            <person name="Baldrian P."/>
            <person name="Vilgalys R."/>
            <person name="Dunand C."/>
            <person name="Henrissat B."/>
            <person name="Grigoriev I.V."/>
            <person name="Hibbett D."/>
            <person name="Nagy L.G."/>
            <person name="Martin F.M."/>
        </authorList>
    </citation>
    <scope>NUCLEOTIDE SEQUENCE</scope>
    <source>
        <strain evidence="3">Prilba</strain>
    </source>
</reference>
<keyword evidence="1" id="KW-0812">Transmembrane</keyword>
<keyword evidence="1" id="KW-0472">Membrane</keyword>
<gene>
    <name evidence="3" type="ORF">DFH94DRAFT_468942</name>
</gene>
<reference evidence="3" key="1">
    <citation type="submission" date="2019-10" db="EMBL/GenBank/DDBJ databases">
        <authorList>
            <consortium name="DOE Joint Genome Institute"/>
            <person name="Kuo A."/>
            <person name="Miyauchi S."/>
            <person name="Kiss E."/>
            <person name="Drula E."/>
            <person name="Kohler A."/>
            <person name="Sanchez-Garcia M."/>
            <person name="Andreopoulos B."/>
            <person name="Barry K.W."/>
            <person name="Bonito G."/>
            <person name="Buee M."/>
            <person name="Carver A."/>
            <person name="Chen C."/>
            <person name="Cichocki N."/>
            <person name="Clum A."/>
            <person name="Culley D."/>
            <person name="Crous P.W."/>
            <person name="Fauchery L."/>
            <person name="Girlanda M."/>
            <person name="Hayes R."/>
            <person name="Keri Z."/>
            <person name="LaButti K."/>
            <person name="Lipzen A."/>
            <person name="Lombard V."/>
            <person name="Magnuson J."/>
            <person name="Maillard F."/>
            <person name="Morin E."/>
            <person name="Murat C."/>
            <person name="Nolan M."/>
            <person name="Ohm R."/>
            <person name="Pangilinan J."/>
            <person name="Pereira M."/>
            <person name="Perotto S."/>
            <person name="Peter M."/>
            <person name="Riley R."/>
            <person name="Sitrit Y."/>
            <person name="Stielow B."/>
            <person name="Szollosi G."/>
            <person name="Zifcakova L."/>
            <person name="Stursova M."/>
            <person name="Spatafora J.W."/>
            <person name="Tedersoo L."/>
            <person name="Vaario L.-M."/>
            <person name="Yamada A."/>
            <person name="Yan M."/>
            <person name="Wang P."/>
            <person name="Xu J."/>
            <person name="Bruns T."/>
            <person name="Baldrian P."/>
            <person name="Vilgalys R."/>
            <person name="Henrissat B."/>
            <person name="Grigoriev I.V."/>
            <person name="Hibbett D."/>
            <person name="Nagy L.G."/>
            <person name="Martin F.M."/>
        </authorList>
    </citation>
    <scope>NUCLEOTIDE SEQUENCE</scope>
    <source>
        <strain evidence="3">Prilba</strain>
    </source>
</reference>
<sequence>MSTLLVCGAVSLCMWADGAVPLPFLGAPPWPRVLFASPKRRNRAISDSGLSCTGDWRSGGSCGTCSCPRLPLPCYIRSFQMVSLQFDGPFALMKVHLLERILFVVFACTLVLAGLCIYNCLVGIYEARWPPSHPRAERWWPAAAAAATSLCISHAQWTTLIESQLVPGRFQQSHASFLLPVPGGNLRVAESEGMTFLLSSRDRHASGIAQSTSAVAAIEVEVEVEAFFGSEEEALRAETRCLCALRRSRDQYGIGVCAVPGHEYSVRDGDITLQITTPCTEAGHVIVPPKSTPNVAQVGSDSAFDQVSLPLMDSLASITVAEKTQQINLPPNRYIRGKFDVLSSSETATALEAQGSAYINNNDFPMSIIPTTDAQIVGRSSPASIHDSESDRFFPVDSHSLNGPLGIRFVGPASGEALDLDVSECNLGTVPLPCILRVPFELLAATILLSVNEGPAGRLRNRCVNSRIVRRGVCLVPDVK</sequence>
<feature type="signal peptide" evidence="2">
    <location>
        <begin position="1"/>
        <end position="21"/>
    </location>
</feature>
<dbReference type="OrthoDB" id="3261484at2759"/>
<organism evidence="3 4">
    <name type="scientific">Russula ochroleuca</name>
    <dbReference type="NCBI Taxonomy" id="152965"/>
    <lineage>
        <taxon>Eukaryota</taxon>
        <taxon>Fungi</taxon>
        <taxon>Dikarya</taxon>
        <taxon>Basidiomycota</taxon>
        <taxon>Agaricomycotina</taxon>
        <taxon>Agaricomycetes</taxon>
        <taxon>Russulales</taxon>
        <taxon>Russulaceae</taxon>
        <taxon>Russula</taxon>
    </lineage>
</organism>
<evidence type="ECO:0000313" key="3">
    <source>
        <dbReference type="EMBL" id="KAF8480284.1"/>
    </source>
</evidence>
<keyword evidence="2" id="KW-0732">Signal</keyword>
<evidence type="ECO:0000256" key="1">
    <source>
        <dbReference type="SAM" id="Phobius"/>
    </source>
</evidence>
<feature type="transmembrane region" description="Helical" evidence="1">
    <location>
        <begin position="101"/>
        <end position="125"/>
    </location>
</feature>
<accession>A0A9P5T917</accession>
<keyword evidence="4" id="KW-1185">Reference proteome</keyword>
<feature type="chain" id="PRO_5040300599" description="Transmembrane protein" evidence="2">
    <location>
        <begin position="22"/>
        <end position="480"/>
    </location>
</feature>